<dbReference type="PROSITE" id="PS00070">
    <property type="entry name" value="ALDEHYDE_DEHYDR_CYS"/>
    <property type="match status" value="1"/>
</dbReference>
<dbReference type="InterPro" id="IPR016163">
    <property type="entry name" value="Ald_DH_C"/>
</dbReference>
<dbReference type="InterPro" id="IPR029510">
    <property type="entry name" value="Ald_DH_CS_GLU"/>
</dbReference>
<sequence>MDINKLVKNQKNFFKTGKTKDVNFRIESLNKLYDAIKKYEKEICEALKNDLNKSQFESYMSEIGMVLSDLNYAKKKVRRWTKDKRVLTPISQFHAKSFIKKEPYGVALIISPWNYPFLLCIEPLVGAIAAGNCAILKVAEDSPNTSSVISKMIEEFFPPEYIAVVNGDKEVATELLEQKMDYIFFTGGVTVGKIVMEKAAKNLIPVTLELGGKSPCIVEESANLKLAAKRIVFGKYLNSGQTCVAPDYLLIQENIKDEFEKYLKEYITLFYTNEPLKNEDYTKIVNERHFNRLVNLIKGEKIIYGGDIDRELLKIEPTILDKITIDSPIMQEEIFGPILPIMTFNNIKEAKDIVLKGEKPLSLYLFTTNKKIEKEILKDLSYGSGCINDTIIQLATSKMPFGGVGNSGMGSYHGKYSFDTFSHEKSIVKKYNWIDLPIRYMPYNDLKLKLLKMFLK</sequence>
<dbReference type="CDD" id="cd07136">
    <property type="entry name" value="ALDH_YwdH-P39616"/>
    <property type="match status" value="1"/>
</dbReference>
<feature type="domain" description="Aldehyde dehydrogenase" evidence="8">
    <location>
        <begin position="2"/>
        <end position="427"/>
    </location>
</feature>
<reference evidence="9" key="1">
    <citation type="submission" date="2019-11" db="EMBL/GenBank/DDBJ databases">
        <authorList>
            <person name="Feng L."/>
        </authorList>
    </citation>
    <scope>NUCLEOTIDE SEQUENCE</scope>
    <source>
        <strain evidence="9">IbartlettiiLFYP30</strain>
    </source>
</reference>
<evidence type="ECO:0000256" key="6">
    <source>
        <dbReference type="PROSITE-ProRule" id="PRU10007"/>
    </source>
</evidence>
<dbReference type="AlphaFoldDB" id="A0A6N3EXF5"/>
<dbReference type="SUPFAM" id="SSF53720">
    <property type="entry name" value="ALDH-like"/>
    <property type="match status" value="1"/>
</dbReference>
<proteinExistence type="inferred from homology"/>
<name>A0A6N3EXF5_9FIRM</name>
<protein>
    <recommendedName>
        <fullName evidence="4">Aldehyde dehydrogenase</fullName>
    </recommendedName>
</protein>
<dbReference type="Gene3D" id="3.40.605.10">
    <property type="entry name" value="Aldehyde Dehydrogenase, Chain A, domain 1"/>
    <property type="match status" value="1"/>
</dbReference>
<dbReference type="InterPro" id="IPR012394">
    <property type="entry name" value="Aldehyde_DH_NAD(P)"/>
</dbReference>
<dbReference type="InterPro" id="IPR016162">
    <property type="entry name" value="Ald_DH_N"/>
</dbReference>
<evidence type="ECO:0000256" key="7">
    <source>
        <dbReference type="RuleBase" id="RU003345"/>
    </source>
</evidence>
<evidence type="ECO:0000256" key="4">
    <source>
        <dbReference type="PIRNR" id="PIRNR036492"/>
    </source>
</evidence>
<dbReference type="InterPro" id="IPR016161">
    <property type="entry name" value="Ald_DH/histidinol_DH"/>
</dbReference>
<dbReference type="PANTHER" id="PTHR43570:SF16">
    <property type="entry name" value="ALDEHYDE DEHYDROGENASE TYPE III, ISOFORM Q"/>
    <property type="match status" value="1"/>
</dbReference>
<evidence type="ECO:0000259" key="8">
    <source>
        <dbReference type="Pfam" id="PF00171"/>
    </source>
</evidence>
<dbReference type="FunFam" id="3.40.309.10:FF:000003">
    <property type="entry name" value="Aldehyde dehydrogenase"/>
    <property type="match status" value="1"/>
</dbReference>
<feature type="active site" evidence="5 6">
    <location>
        <position position="209"/>
    </location>
</feature>
<organism evidence="9">
    <name type="scientific">Intestinibacter bartlettii</name>
    <dbReference type="NCBI Taxonomy" id="261299"/>
    <lineage>
        <taxon>Bacteria</taxon>
        <taxon>Bacillati</taxon>
        <taxon>Bacillota</taxon>
        <taxon>Clostridia</taxon>
        <taxon>Peptostreptococcales</taxon>
        <taxon>Peptostreptococcaceae</taxon>
        <taxon>Intestinibacter</taxon>
    </lineage>
</organism>
<dbReference type="RefSeq" id="WP_024038148.1">
    <property type="nucleotide sequence ID" value="NZ_CACRUE010000039.1"/>
</dbReference>
<dbReference type="GO" id="GO:0004029">
    <property type="term" value="F:aldehyde dehydrogenase (NAD+) activity"/>
    <property type="evidence" value="ECO:0007669"/>
    <property type="project" value="TreeGrafter"/>
</dbReference>
<dbReference type="InterPro" id="IPR016160">
    <property type="entry name" value="Ald_DH_CS_CYS"/>
</dbReference>
<evidence type="ECO:0000313" key="9">
    <source>
        <dbReference type="EMBL" id="VYU44161.1"/>
    </source>
</evidence>
<dbReference type="GO" id="GO:0005737">
    <property type="term" value="C:cytoplasm"/>
    <property type="evidence" value="ECO:0007669"/>
    <property type="project" value="TreeGrafter"/>
</dbReference>
<dbReference type="GO" id="GO:0006081">
    <property type="term" value="P:aldehyde metabolic process"/>
    <property type="evidence" value="ECO:0007669"/>
    <property type="project" value="InterPro"/>
</dbReference>
<dbReference type="EMBL" id="CACRUE010000039">
    <property type="protein sequence ID" value="VYU44161.1"/>
    <property type="molecule type" value="Genomic_DNA"/>
</dbReference>
<dbReference type="PROSITE" id="PS00687">
    <property type="entry name" value="ALDEHYDE_DEHYDR_GLU"/>
    <property type="match status" value="1"/>
</dbReference>
<dbReference type="PIRSF" id="PIRSF036492">
    <property type="entry name" value="ALDH"/>
    <property type="match status" value="1"/>
</dbReference>
<dbReference type="FunFam" id="3.40.605.10:FF:000004">
    <property type="entry name" value="Aldehyde dehydrogenase"/>
    <property type="match status" value="1"/>
</dbReference>
<dbReference type="Gene3D" id="3.40.309.10">
    <property type="entry name" value="Aldehyde Dehydrogenase, Chain A, domain 2"/>
    <property type="match status" value="1"/>
</dbReference>
<evidence type="ECO:0000256" key="3">
    <source>
        <dbReference type="ARBA" id="ARBA00023027"/>
    </source>
</evidence>
<gene>
    <name evidence="9" type="primary">alkH</name>
    <name evidence="9" type="ORF">IBLFYP30_02696</name>
</gene>
<dbReference type="PANTHER" id="PTHR43570">
    <property type="entry name" value="ALDEHYDE DEHYDROGENASE"/>
    <property type="match status" value="1"/>
</dbReference>
<comment type="similarity">
    <text evidence="1 4 7">Belongs to the aldehyde dehydrogenase family.</text>
</comment>
<evidence type="ECO:0000256" key="2">
    <source>
        <dbReference type="ARBA" id="ARBA00023002"/>
    </source>
</evidence>
<keyword evidence="2 4" id="KW-0560">Oxidoreductase</keyword>
<keyword evidence="3" id="KW-0520">NAD</keyword>
<dbReference type="Pfam" id="PF00171">
    <property type="entry name" value="Aldedh"/>
    <property type="match status" value="1"/>
</dbReference>
<accession>A0A6N3EXF5</accession>
<dbReference type="InterPro" id="IPR015590">
    <property type="entry name" value="Aldehyde_DH_dom"/>
</dbReference>
<feature type="active site" evidence="5">
    <location>
        <position position="243"/>
    </location>
</feature>
<evidence type="ECO:0000256" key="5">
    <source>
        <dbReference type="PIRSR" id="PIRSR036492-1"/>
    </source>
</evidence>
<evidence type="ECO:0000256" key="1">
    <source>
        <dbReference type="ARBA" id="ARBA00009986"/>
    </source>
</evidence>